<sequence length="167" mass="19482">MRLCQHPESAIVKAEVMREASSRPMEISGWRVRLRRLRRWSRYEGRASDGQFDTADLPIDDKLRTASNPAAMRHSMSSADDCDYYEPVVPPVCIPHLYRQQDRQRGVRVGGDRVPFTYDGHMRRRKLVRALDRIHESEPLDTDDVPDMRNSMAAIRNWKGRGRRCTM</sequence>
<name>A0A8K1CPZ1_PYTOL</name>
<evidence type="ECO:0000313" key="2">
    <source>
        <dbReference type="Proteomes" id="UP000794436"/>
    </source>
</evidence>
<proteinExistence type="predicted"/>
<reference evidence="1" key="1">
    <citation type="submission" date="2019-03" db="EMBL/GenBank/DDBJ databases">
        <title>Long read genome sequence of the mycoparasitic Pythium oligandrum ATCC 38472 isolated from sugarbeet rhizosphere.</title>
        <authorList>
            <person name="Gaulin E."/>
        </authorList>
    </citation>
    <scope>NUCLEOTIDE SEQUENCE</scope>
    <source>
        <strain evidence="1">ATCC 38472_TT</strain>
    </source>
</reference>
<organism evidence="1 2">
    <name type="scientific">Pythium oligandrum</name>
    <name type="common">Mycoparasitic fungus</name>
    <dbReference type="NCBI Taxonomy" id="41045"/>
    <lineage>
        <taxon>Eukaryota</taxon>
        <taxon>Sar</taxon>
        <taxon>Stramenopiles</taxon>
        <taxon>Oomycota</taxon>
        <taxon>Peronosporomycetes</taxon>
        <taxon>Pythiales</taxon>
        <taxon>Pythiaceae</taxon>
        <taxon>Pythium</taxon>
    </lineage>
</organism>
<accession>A0A8K1CPZ1</accession>
<comment type="caution">
    <text evidence="1">The sequence shown here is derived from an EMBL/GenBank/DDBJ whole genome shotgun (WGS) entry which is preliminary data.</text>
</comment>
<protein>
    <submittedName>
        <fullName evidence="1">Uncharacterized protein</fullName>
    </submittedName>
</protein>
<dbReference type="EMBL" id="SPLM01000005">
    <property type="protein sequence ID" value="TMW67375.1"/>
    <property type="molecule type" value="Genomic_DNA"/>
</dbReference>
<keyword evidence="2" id="KW-1185">Reference proteome</keyword>
<dbReference type="Proteomes" id="UP000794436">
    <property type="component" value="Unassembled WGS sequence"/>
</dbReference>
<dbReference type="AlphaFoldDB" id="A0A8K1CPZ1"/>
<evidence type="ECO:0000313" key="1">
    <source>
        <dbReference type="EMBL" id="TMW67375.1"/>
    </source>
</evidence>
<gene>
    <name evidence="1" type="ORF">Poli38472_012491</name>
</gene>